<proteinExistence type="predicted"/>
<dbReference type="GO" id="GO:0016209">
    <property type="term" value="F:antioxidant activity"/>
    <property type="evidence" value="ECO:0007669"/>
    <property type="project" value="InterPro"/>
</dbReference>
<dbReference type="GO" id="GO:0016491">
    <property type="term" value="F:oxidoreductase activity"/>
    <property type="evidence" value="ECO:0007669"/>
    <property type="project" value="InterPro"/>
</dbReference>
<dbReference type="PANTHER" id="PTHR42852:SF17">
    <property type="entry name" value="THIOREDOXIN-LIKE PROTEIN HI_1115"/>
    <property type="match status" value="1"/>
</dbReference>
<reference evidence="2 3" key="1">
    <citation type="submission" date="2019-02" db="EMBL/GenBank/DDBJ databases">
        <title>Pedobacter sp. RP-3-11 sp. nov., isolated from Arctic soil.</title>
        <authorList>
            <person name="Dahal R.H."/>
        </authorList>
    </citation>
    <scope>NUCLEOTIDE SEQUENCE [LARGE SCALE GENOMIC DNA]</scope>
    <source>
        <strain evidence="2 3">RP-3-11</strain>
    </source>
</reference>
<sequence>MRKFIKIRYLLTILICVVVFSQDVLSQTQRPFKFFPAVVKQGGDVTTLYKPLGTVGKVTGVVYLFKDYKWEGHDLPLVKTDTGYVSNYHIPEGTALMSYRFWIGDSVDVGERVPFAFMVHEKDGKKMAPGANTAWGLLRFKNFESKMMPLVSKESEIEPRTLVQLWIGKDFDNIQIRRHVFFDMARSIKAYIKIAKADTGLRQAGDAILKLPDVNEREMIGVEKAYGRILHKPLLADSVKKLILTQYPNGLRSRLLEIDSIYLDRNQEHKAQMLEAFMKRYPPSDYPFDDYINPAIGDPSFFINVYNGVATYLFFQKRFDQLKKLITEGPYRTVGYDYAHFVDFPFRGTNSPITIDQQLDLSKFLMRDLMRRAVSNDSQTSGRGYFSEVEWNRIVVQDNRWSIAFHANLLYKNGSFTEALKYANMVKDYLGYSDITFNSLYIQLLDHDHREAEARYFMEEAIKANKVHPDIITLLKTYYTKEHKSDKDFDKYYASLSSGRKTEEVLAKLKNSMIKLPAGAFKLKNMEGKVIDLEKLRGKIVVLDFWASWCYPCRQAMPGMQTLVKKYQPDSTVEFYFVATLEYSPNYKKLTTDFIADQKYDFDVLYDETDPKTGKMGLVFNGYARQLQMNGIPQKVIIDQNGYVRWVYGGFDGDLVRMV</sequence>
<dbReference type="Proteomes" id="UP000291485">
    <property type="component" value="Unassembled WGS sequence"/>
</dbReference>
<comment type="caution">
    <text evidence="2">The sequence shown here is derived from an EMBL/GenBank/DDBJ whole genome shotgun (WGS) entry which is preliminary data.</text>
</comment>
<feature type="non-terminal residue" evidence="2">
    <location>
        <position position="659"/>
    </location>
</feature>
<organism evidence="2 3">
    <name type="scientific">Pedobacter frigidisoli</name>
    <dbReference type="NCBI Taxonomy" id="2530455"/>
    <lineage>
        <taxon>Bacteria</taxon>
        <taxon>Pseudomonadati</taxon>
        <taxon>Bacteroidota</taxon>
        <taxon>Sphingobacteriia</taxon>
        <taxon>Sphingobacteriales</taxon>
        <taxon>Sphingobacteriaceae</taxon>
        <taxon>Pedobacter</taxon>
    </lineage>
</organism>
<dbReference type="Pfam" id="PF00578">
    <property type="entry name" value="AhpC-TSA"/>
    <property type="match status" value="1"/>
</dbReference>
<dbReference type="InterPro" id="IPR013766">
    <property type="entry name" value="Thioredoxin_domain"/>
</dbReference>
<feature type="domain" description="Thioredoxin" evidence="1">
    <location>
        <begin position="512"/>
        <end position="659"/>
    </location>
</feature>
<evidence type="ECO:0000313" key="2">
    <source>
        <dbReference type="EMBL" id="TCD05939.1"/>
    </source>
</evidence>
<protein>
    <submittedName>
        <fullName evidence="2">TlpA family protein disulfide reductase</fullName>
    </submittedName>
</protein>
<accession>A0A4R0NZS0</accession>
<dbReference type="PROSITE" id="PS51352">
    <property type="entry name" value="THIOREDOXIN_2"/>
    <property type="match status" value="1"/>
</dbReference>
<dbReference type="PANTHER" id="PTHR42852">
    <property type="entry name" value="THIOL:DISULFIDE INTERCHANGE PROTEIN DSBE"/>
    <property type="match status" value="1"/>
</dbReference>
<dbReference type="InterPro" id="IPR050553">
    <property type="entry name" value="Thioredoxin_ResA/DsbE_sf"/>
</dbReference>
<dbReference type="Gene3D" id="3.40.30.10">
    <property type="entry name" value="Glutaredoxin"/>
    <property type="match status" value="1"/>
</dbReference>
<evidence type="ECO:0000259" key="1">
    <source>
        <dbReference type="PROSITE" id="PS51352"/>
    </source>
</evidence>
<evidence type="ECO:0000313" key="3">
    <source>
        <dbReference type="Proteomes" id="UP000291485"/>
    </source>
</evidence>
<dbReference type="InterPro" id="IPR036249">
    <property type="entry name" value="Thioredoxin-like_sf"/>
</dbReference>
<dbReference type="SUPFAM" id="SSF52833">
    <property type="entry name" value="Thioredoxin-like"/>
    <property type="match status" value="1"/>
</dbReference>
<keyword evidence="3" id="KW-1185">Reference proteome</keyword>
<dbReference type="EMBL" id="SJSN01000012">
    <property type="protein sequence ID" value="TCD05939.1"/>
    <property type="molecule type" value="Genomic_DNA"/>
</dbReference>
<dbReference type="OrthoDB" id="634996at2"/>
<gene>
    <name evidence="2" type="ORF">EZ449_15900</name>
</gene>
<dbReference type="RefSeq" id="WP_131560605.1">
    <property type="nucleotide sequence ID" value="NZ_SJSN01000012.1"/>
</dbReference>
<dbReference type="AlphaFoldDB" id="A0A4R0NZS0"/>
<dbReference type="CDD" id="cd02966">
    <property type="entry name" value="TlpA_like_family"/>
    <property type="match status" value="1"/>
</dbReference>
<name>A0A4R0NZS0_9SPHI</name>
<dbReference type="InterPro" id="IPR000866">
    <property type="entry name" value="AhpC/TSA"/>
</dbReference>